<dbReference type="Gene3D" id="1.10.10.10">
    <property type="entry name" value="Winged helix-like DNA-binding domain superfamily/Winged helix DNA-binding domain"/>
    <property type="match status" value="1"/>
</dbReference>
<dbReference type="PRINTS" id="PR00038">
    <property type="entry name" value="HTHLUXR"/>
</dbReference>
<sequence>MDGGLPRRWSGDPVGRDVELAGLRDLLGSARLVTLTGAPGVGKTRLAHAYAHTWAGAHPGGIWFRDLTAGSGDLTGLDALAVVPGEGPALLVLDTCEHVADRCAVTVPELLGTHPGLRVLATSREPLSVPGEVTYRLAPLDVVRSARLFAERAAAQGRPASPETAEAVQEICRRLDGLPLAVELAAARSIMLSPAQIAERLDDPLRLLAGGSRTAHPRHRSLEAAIGWSHEMLPGRERLLLRRLAVFEDGFVIDDVEGVCAGAGIRPDAVVDLLARLVSRSLVECDTTGTVTRYRLLRVVRAYAGQELRAGGEAETVRARHAEYYAALAERAAEALTTGAATPHLERVEAAYANMRAVLRWCVSGGPATVGARLASALETYWIVRGRPREGRGWLASLVSAGGLGHGEVPAAAALSTAVLSCALGEYADAADACRRALAMFRELGDEAGQTRALAVLAGLRTMSEPASASRTLTELAARGRAPAGHAWNCAPLVLLGHARVAAGDLAGARAALERCVDIGRRHGSELSLEMGLLAIAQVAVYQGAYAEAENALGQSLAAAERMGDVWGRAAVLRGLGEVASCRGRYGQAGERLAEAVEIARSAGSPPLLGDCLDTLGRMLLDIGEYEAAREVFSEVAEVGERTAARLAAMGLAGLGAAILGSGGAPAASAALTFAEEAMARARETDDRPLSWRCLFTLGRVTRCADPARAASAHHSALRAGAAMGLRAQTADSLEAMAGLAAGHHRHEHAARLFGAAQSLRDRLGLSRPPAAAPQHEADLAGVRAALGADAFAATWAEGAGLDVGQAVVYAGRGRGPRGQGVGWAALTRAERQVALLASGGLTNREIGAKLFVSPRTVQAQLSSVFAKLGLSSRRDLAREYDSRARSLREQDSPLLAQRDDPGGAEDPEGRVAYLTGRLGG</sequence>
<evidence type="ECO:0000313" key="4">
    <source>
        <dbReference type="Proteomes" id="UP001596514"/>
    </source>
</evidence>
<dbReference type="CDD" id="cd06170">
    <property type="entry name" value="LuxR_C_like"/>
    <property type="match status" value="1"/>
</dbReference>
<dbReference type="InterPro" id="IPR019734">
    <property type="entry name" value="TPR_rpt"/>
</dbReference>
<dbReference type="Pfam" id="PF13424">
    <property type="entry name" value="TPR_12"/>
    <property type="match status" value="1"/>
</dbReference>
<dbReference type="InterPro" id="IPR011990">
    <property type="entry name" value="TPR-like_helical_dom_sf"/>
</dbReference>
<accession>A0ABW2SVX1</accession>
<name>A0ABW2SVX1_9ACTN</name>
<proteinExistence type="predicted"/>
<dbReference type="SUPFAM" id="SSF46894">
    <property type="entry name" value="C-terminal effector domain of the bipartite response regulators"/>
    <property type="match status" value="1"/>
</dbReference>
<dbReference type="InterPro" id="IPR036388">
    <property type="entry name" value="WH-like_DNA-bd_sf"/>
</dbReference>
<dbReference type="EMBL" id="JBHTEE010000001">
    <property type="protein sequence ID" value="MFC7599784.1"/>
    <property type="molecule type" value="Genomic_DNA"/>
</dbReference>
<reference evidence="4" key="1">
    <citation type="journal article" date="2019" name="Int. J. Syst. Evol. Microbiol.">
        <title>The Global Catalogue of Microorganisms (GCM) 10K type strain sequencing project: providing services to taxonomists for standard genome sequencing and annotation.</title>
        <authorList>
            <consortium name="The Broad Institute Genomics Platform"/>
            <consortium name="The Broad Institute Genome Sequencing Center for Infectious Disease"/>
            <person name="Wu L."/>
            <person name="Ma J."/>
        </authorList>
    </citation>
    <scope>NUCLEOTIDE SEQUENCE [LARGE SCALE GENOMIC DNA]</scope>
    <source>
        <strain evidence="4">JCM 10083</strain>
    </source>
</reference>
<dbReference type="InterPro" id="IPR000792">
    <property type="entry name" value="Tscrpt_reg_LuxR_C"/>
</dbReference>
<dbReference type="InterPro" id="IPR058852">
    <property type="entry name" value="HTH_77"/>
</dbReference>
<dbReference type="PROSITE" id="PS00622">
    <property type="entry name" value="HTH_LUXR_1"/>
    <property type="match status" value="1"/>
</dbReference>
<gene>
    <name evidence="3" type="ORF">ACFQVD_06645</name>
</gene>
<dbReference type="Proteomes" id="UP001596514">
    <property type="component" value="Unassembled WGS sequence"/>
</dbReference>
<dbReference type="Pfam" id="PF00196">
    <property type="entry name" value="GerE"/>
    <property type="match status" value="1"/>
</dbReference>
<feature type="compositionally biased region" description="Basic and acidic residues" evidence="1">
    <location>
        <begin position="882"/>
        <end position="902"/>
    </location>
</feature>
<evidence type="ECO:0000256" key="1">
    <source>
        <dbReference type="SAM" id="MobiDB-lite"/>
    </source>
</evidence>
<feature type="domain" description="HTH luxR-type" evidence="2">
    <location>
        <begin position="820"/>
        <end position="885"/>
    </location>
</feature>
<dbReference type="Gene3D" id="3.40.50.300">
    <property type="entry name" value="P-loop containing nucleotide triphosphate hydrolases"/>
    <property type="match status" value="1"/>
</dbReference>
<dbReference type="InterPro" id="IPR027417">
    <property type="entry name" value="P-loop_NTPase"/>
</dbReference>
<dbReference type="Gene3D" id="1.25.40.10">
    <property type="entry name" value="Tetratricopeptide repeat domain"/>
    <property type="match status" value="2"/>
</dbReference>
<comment type="caution">
    <text evidence="3">The sequence shown here is derived from an EMBL/GenBank/DDBJ whole genome shotgun (WGS) entry which is preliminary data.</text>
</comment>
<dbReference type="SUPFAM" id="SSF48452">
    <property type="entry name" value="TPR-like"/>
    <property type="match status" value="1"/>
</dbReference>
<protein>
    <submittedName>
        <fullName evidence="3">Tetratricopeptide repeat protein</fullName>
    </submittedName>
</protein>
<dbReference type="PROSITE" id="PS50043">
    <property type="entry name" value="HTH_LUXR_2"/>
    <property type="match status" value="1"/>
</dbReference>
<evidence type="ECO:0000313" key="3">
    <source>
        <dbReference type="EMBL" id="MFC7599784.1"/>
    </source>
</evidence>
<dbReference type="SMART" id="SM00421">
    <property type="entry name" value="HTH_LUXR"/>
    <property type="match status" value="1"/>
</dbReference>
<evidence type="ECO:0000259" key="2">
    <source>
        <dbReference type="PROSITE" id="PS50043"/>
    </source>
</evidence>
<dbReference type="RefSeq" id="WP_386270612.1">
    <property type="nucleotide sequence ID" value="NZ_JBHSIJ010000002.1"/>
</dbReference>
<organism evidence="3 4">
    <name type="scientific">Streptosporangium amethystogenes subsp. fukuiense</name>
    <dbReference type="NCBI Taxonomy" id="698418"/>
    <lineage>
        <taxon>Bacteria</taxon>
        <taxon>Bacillati</taxon>
        <taxon>Actinomycetota</taxon>
        <taxon>Actinomycetes</taxon>
        <taxon>Streptosporangiales</taxon>
        <taxon>Streptosporangiaceae</taxon>
        <taxon>Streptosporangium</taxon>
    </lineage>
</organism>
<dbReference type="Pfam" id="PF25872">
    <property type="entry name" value="HTH_77"/>
    <property type="match status" value="1"/>
</dbReference>
<dbReference type="InterPro" id="IPR026000">
    <property type="entry name" value="Apc5_dom"/>
</dbReference>
<dbReference type="InterPro" id="IPR016032">
    <property type="entry name" value="Sig_transdc_resp-reg_C-effctor"/>
</dbReference>
<keyword evidence="4" id="KW-1185">Reference proteome</keyword>
<feature type="region of interest" description="Disordered" evidence="1">
    <location>
        <begin position="882"/>
        <end position="911"/>
    </location>
</feature>
<dbReference type="PANTHER" id="PTHR47691">
    <property type="entry name" value="REGULATOR-RELATED"/>
    <property type="match status" value="1"/>
</dbReference>
<dbReference type="PANTHER" id="PTHR47691:SF3">
    <property type="entry name" value="HTH-TYPE TRANSCRIPTIONAL REGULATOR RV0890C-RELATED"/>
    <property type="match status" value="1"/>
</dbReference>
<dbReference type="SUPFAM" id="SSF52540">
    <property type="entry name" value="P-loop containing nucleoside triphosphate hydrolases"/>
    <property type="match status" value="1"/>
</dbReference>
<dbReference type="SMART" id="SM00028">
    <property type="entry name" value="TPR"/>
    <property type="match status" value="5"/>
</dbReference>
<dbReference type="Pfam" id="PF12862">
    <property type="entry name" value="ANAPC5"/>
    <property type="match status" value="2"/>
</dbReference>